<dbReference type="KEGG" id="ndp:E2C04_15920"/>
<keyword evidence="6" id="KW-0808">Transferase</keyword>
<dbReference type="AlphaFoldDB" id="A0A4V1CWS7"/>
<evidence type="ECO:0000256" key="4">
    <source>
        <dbReference type="ARBA" id="ARBA00013244"/>
    </source>
</evidence>
<evidence type="ECO:0000256" key="1">
    <source>
        <dbReference type="ARBA" id="ARBA00004771"/>
    </source>
</evidence>
<keyword evidence="8" id="KW-0443">Lipid metabolism</keyword>
<dbReference type="InterPro" id="IPR009721">
    <property type="entry name" value="O-acyltransferase_WSD1_C"/>
</dbReference>
<evidence type="ECO:0000256" key="2">
    <source>
        <dbReference type="ARBA" id="ARBA00005189"/>
    </source>
</evidence>
<dbReference type="InterPro" id="IPR045034">
    <property type="entry name" value="O-acyltransferase_WSD1-like"/>
</dbReference>
<accession>A0A4V1CWS7</accession>
<evidence type="ECO:0000259" key="11">
    <source>
        <dbReference type="Pfam" id="PF03007"/>
    </source>
</evidence>
<dbReference type="PANTHER" id="PTHR31650">
    <property type="entry name" value="O-ACYLTRANSFERASE (WSD1-LIKE) FAMILY PROTEIN"/>
    <property type="match status" value="1"/>
</dbReference>
<evidence type="ECO:0000313" key="13">
    <source>
        <dbReference type="EMBL" id="GGD13695.1"/>
    </source>
</evidence>
<feature type="domain" description="O-acyltransferase WSD1 C-terminal" evidence="12">
    <location>
        <begin position="333"/>
        <end position="472"/>
    </location>
</feature>
<dbReference type="Gene3D" id="3.30.559.30">
    <property type="entry name" value="Nonribosomal peptide synthetase, condensation domain"/>
    <property type="match status" value="1"/>
</dbReference>
<keyword evidence="7" id="KW-0319">Glycerol metabolism</keyword>
<evidence type="ECO:0000256" key="10">
    <source>
        <dbReference type="ARBA" id="ARBA00048109"/>
    </source>
</evidence>
<dbReference type="Pfam" id="PF03007">
    <property type="entry name" value="WS_DGAT_cat"/>
    <property type="match status" value="1"/>
</dbReference>
<comment type="pathway">
    <text evidence="1">Glycerolipid metabolism; triacylglycerol biosynthesis.</text>
</comment>
<dbReference type="PANTHER" id="PTHR31650:SF1">
    <property type="entry name" value="WAX ESTER SYNTHASE_DIACYLGLYCEROL ACYLTRANSFERASE 4-RELATED"/>
    <property type="match status" value="1"/>
</dbReference>
<keyword evidence="16" id="KW-1185">Reference proteome</keyword>
<comment type="pathway">
    <text evidence="2">Lipid metabolism.</text>
</comment>
<reference evidence="13" key="2">
    <citation type="journal article" date="2014" name="Int. J. Syst. Evol. Microbiol.">
        <title>Complete genome of a new Firmicutes species belonging to the dominant human colonic microbiota ('Ruminococcus bicirculans') reveals two chromosomes and a selective capacity to utilize plant glucans.</title>
        <authorList>
            <consortium name="NISC Comparative Sequencing Program"/>
            <person name="Wegmann U."/>
            <person name="Louis P."/>
            <person name="Goesmann A."/>
            <person name="Henrissat B."/>
            <person name="Duncan S.H."/>
            <person name="Flint H.J."/>
        </authorList>
    </citation>
    <scope>NUCLEOTIDE SEQUENCE</scope>
    <source>
        <strain evidence="13">CCM 7403</strain>
    </source>
</reference>
<evidence type="ECO:0000256" key="5">
    <source>
        <dbReference type="ARBA" id="ARBA00022516"/>
    </source>
</evidence>
<evidence type="ECO:0000256" key="7">
    <source>
        <dbReference type="ARBA" id="ARBA00022798"/>
    </source>
</evidence>
<evidence type="ECO:0000313" key="15">
    <source>
        <dbReference type="Proteomes" id="UP000297025"/>
    </source>
</evidence>
<evidence type="ECO:0000256" key="8">
    <source>
        <dbReference type="ARBA" id="ARBA00023098"/>
    </source>
</evidence>
<evidence type="ECO:0000256" key="9">
    <source>
        <dbReference type="ARBA" id="ARBA00023315"/>
    </source>
</evidence>
<reference evidence="14 15" key="1">
    <citation type="journal article" date="2008" name="Int. J. Syst. Evol. Microbiol.">
        <title>Nocardioides daphniae sp. nov., isolated from Daphnia cucullata (Crustacea: Cladocera).</title>
        <authorList>
            <person name="Toth E.M."/>
            <person name="Keki Z."/>
            <person name="Homonnay Z.G."/>
            <person name="Borsodi A.K."/>
            <person name="Marialigeti K."/>
            <person name="Schumann P."/>
        </authorList>
    </citation>
    <scope>NUCLEOTIDE SEQUENCE [LARGE SCALE GENOMIC DNA]</scope>
    <source>
        <strain evidence="14 15">JCM 16608</strain>
    </source>
</reference>
<dbReference type="EMBL" id="BMCK01000001">
    <property type="protein sequence ID" value="GGD13695.1"/>
    <property type="molecule type" value="Genomic_DNA"/>
</dbReference>
<dbReference type="GO" id="GO:0006071">
    <property type="term" value="P:glycerol metabolic process"/>
    <property type="evidence" value="ECO:0007669"/>
    <property type="project" value="UniProtKB-KW"/>
</dbReference>
<sequence>MTSTPIRAADQTWLHMDRLDNLLHVRCLMWLEAEPDLDTLRALLQERLVDRHPVLRRRASERDGEWFWEDADDFDVADHVRLVRLDGDDAALRTWIGERFAEPFTPGRPLWSADLVTGIEGRGAALFCRVHHAVTDGVRLVQLMFSLCETEAGGTVPLPVGRPPRTAGLLGSAAAVVRRATADLADLALGSTRAPLRLATSLSPRLLPQGLGLVRHPHRLIDLVQGLSSTDNQTVNTVAELGRVLTASRTPRTAWTGRPGVEKSVAWVTDLDLAHVRALGREHGGTVNDVLVALVAQALTRYLAEKDALVDEVAWMVPVTLRPFDESLPEELGNHFSLVFLPMPLGSRTPRQAVAAVRQRMERIKNSLEPVVTFGVQWAVAESPRLVAHRVTNLLADKAVGVLTNVPGPRRPVRLAGMRVTHVLGWVPSSGHQPLGVCLFSYAGAVTVGIAADTGLVPDPDRIAELIEEEYRSW</sequence>
<reference evidence="14" key="4">
    <citation type="submission" date="2019-03" db="EMBL/GenBank/DDBJ databases">
        <authorList>
            <person name="Huang Y."/>
        </authorList>
    </citation>
    <scope>NUCLEOTIDE SEQUENCE</scope>
    <source>
        <strain evidence="14">JCM 16608</strain>
    </source>
</reference>
<comment type="catalytic activity">
    <reaction evidence="10">
        <text>an acyl-CoA + a 1,2-diacyl-sn-glycerol = a triacyl-sn-glycerol + CoA</text>
        <dbReference type="Rhea" id="RHEA:10868"/>
        <dbReference type="ChEBI" id="CHEBI:17815"/>
        <dbReference type="ChEBI" id="CHEBI:57287"/>
        <dbReference type="ChEBI" id="CHEBI:58342"/>
        <dbReference type="ChEBI" id="CHEBI:64615"/>
        <dbReference type="EC" id="2.3.1.20"/>
    </reaction>
</comment>
<dbReference type="RefSeq" id="WP_135833344.1">
    <property type="nucleotide sequence ID" value="NZ_BMCK01000001.1"/>
</dbReference>
<evidence type="ECO:0000259" key="12">
    <source>
        <dbReference type="Pfam" id="PF06974"/>
    </source>
</evidence>
<name>A0A4V1CWS7_9ACTN</name>
<gene>
    <name evidence="14" type="ORF">E2C04_15920</name>
    <name evidence="13" type="ORF">GCM10007231_10970</name>
</gene>
<reference evidence="13" key="5">
    <citation type="submission" date="2024-05" db="EMBL/GenBank/DDBJ databases">
        <authorList>
            <person name="Sun Q."/>
            <person name="Sedlacek I."/>
        </authorList>
    </citation>
    <scope>NUCLEOTIDE SEQUENCE</scope>
    <source>
        <strain evidence="13">CCM 7403</strain>
    </source>
</reference>
<dbReference type="GO" id="GO:0005886">
    <property type="term" value="C:plasma membrane"/>
    <property type="evidence" value="ECO:0007669"/>
    <property type="project" value="TreeGrafter"/>
</dbReference>
<dbReference type="SUPFAM" id="SSF52777">
    <property type="entry name" value="CoA-dependent acyltransferases"/>
    <property type="match status" value="2"/>
</dbReference>
<comment type="similarity">
    <text evidence="3">Belongs to the long-chain O-acyltransferase family.</text>
</comment>
<organism evidence="14 15">
    <name type="scientific">Nocardioides daphniae</name>
    <dbReference type="NCBI Taxonomy" id="402297"/>
    <lineage>
        <taxon>Bacteria</taxon>
        <taxon>Bacillati</taxon>
        <taxon>Actinomycetota</taxon>
        <taxon>Actinomycetes</taxon>
        <taxon>Propionibacteriales</taxon>
        <taxon>Nocardioidaceae</taxon>
        <taxon>Nocardioides</taxon>
    </lineage>
</organism>
<protein>
    <recommendedName>
        <fullName evidence="4">diacylglycerol O-acyltransferase</fullName>
        <ecNumber evidence="4">2.3.1.20</ecNumber>
    </recommendedName>
</protein>
<dbReference type="InterPro" id="IPR023213">
    <property type="entry name" value="CAT-like_dom_sf"/>
</dbReference>
<dbReference type="OrthoDB" id="9810950at2"/>
<feature type="domain" description="O-acyltransferase WSD1-like N-terminal" evidence="11">
    <location>
        <begin position="8"/>
        <end position="290"/>
    </location>
</feature>
<dbReference type="GO" id="GO:0019432">
    <property type="term" value="P:triglyceride biosynthetic process"/>
    <property type="evidence" value="ECO:0007669"/>
    <property type="project" value="UniProtKB-UniPathway"/>
</dbReference>
<dbReference type="Proteomes" id="UP000297025">
    <property type="component" value="Chromosome"/>
</dbReference>
<dbReference type="Proteomes" id="UP000630594">
    <property type="component" value="Unassembled WGS sequence"/>
</dbReference>
<dbReference type="GO" id="GO:0004144">
    <property type="term" value="F:diacylglycerol O-acyltransferase activity"/>
    <property type="evidence" value="ECO:0007669"/>
    <property type="project" value="UniProtKB-EC"/>
</dbReference>
<proteinExistence type="inferred from homology"/>
<evidence type="ECO:0000313" key="16">
    <source>
        <dbReference type="Proteomes" id="UP000630594"/>
    </source>
</evidence>
<evidence type="ECO:0000256" key="6">
    <source>
        <dbReference type="ARBA" id="ARBA00022679"/>
    </source>
</evidence>
<dbReference type="Pfam" id="PF06974">
    <property type="entry name" value="WS_DGAT_C"/>
    <property type="match status" value="1"/>
</dbReference>
<keyword evidence="9" id="KW-0012">Acyltransferase</keyword>
<dbReference type="Gene3D" id="3.30.559.10">
    <property type="entry name" value="Chloramphenicol acetyltransferase-like domain"/>
    <property type="match status" value="1"/>
</dbReference>
<keyword evidence="5" id="KW-0444">Lipid biosynthesis</keyword>
<reference evidence="16" key="3">
    <citation type="journal article" date="2019" name="Int. J. Syst. Evol. Microbiol.">
        <title>The Global Catalogue of Microorganisms (GCM) 10K type strain sequencing project: providing services to taxonomists for standard genome sequencing and annotation.</title>
        <authorList>
            <consortium name="The Broad Institute Genomics Platform"/>
            <consortium name="The Broad Institute Genome Sequencing Center for Infectious Disease"/>
            <person name="Wu L."/>
            <person name="Ma J."/>
        </authorList>
    </citation>
    <scope>NUCLEOTIDE SEQUENCE [LARGE SCALE GENOMIC DNA]</scope>
    <source>
        <strain evidence="16">CCM 7403</strain>
    </source>
</reference>
<dbReference type="InterPro" id="IPR004255">
    <property type="entry name" value="O-acyltransferase_WSD1_N"/>
</dbReference>
<dbReference type="EMBL" id="CP038462">
    <property type="protein sequence ID" value="QCC78307.1"/>
    <property type="molecule type" value="Genomic_DNA"/>
</dbReference>
<dbReference type="UniPathway" id="UPA00282"/>
<dbReference type="EC" id="2.3.1.20" evidence="4"/>
<evidence type="ECO:0000256" key="3">
    <source>
        <dbReference type="ARBA" id="ARBA00009587"/>
    </source>
</evidence>
<evidence type="ECO:0000313" key="14">
    <source>
        <dbReference type="EMBL" id="QCC78307.1"/>
    </source>
</evidence>